<dbReference type="EMBL" id="DUZY01000007">
    <property type="protein sequence ID" value="DAD46119.1"/>
    <property type="molecule type" value="Genomic_DNA"/>
</dbReference>
<proteinExistence type="predicted"/>
<evidence type="ECO:0000313" key="2">
    <source>
        <dbReference type="Proteomes" id="UP000607653"/>
    </source>
</evidence>
<keyword evidence="2" id="KW-1185">Reference proteome</keyword>
<evidence type="ECO:0000313" key="1">
    <source>
        <dbReference type="EMBL" id="DAD46119.1"/>
    </source>
</evidence>
<dbReference type="Proteomes" id="UP000607653">
    <property type="component" value="Unassembled WGS sequence"/>
</dbReference>
<organism evidence="1 2">
    <name type="scientific">Nelumbo nucifera</name>
    <name type="common">Sacred lotus</name>
    <dbReference type="NCBI Taxonomy" id="4432"/>
    <lineage>
        <taxon>Eukaryota</taxon>
        <taxon>Viridiplantae</taxon>
        <taxon>Streptophyta</taxon>
        <taxon>Embryophyta</taxon>
        <taxon>Tracheophyta</taxon>
        <taxon>Spermatophyta</taxon>
        <taxon>Magnoliopsida</taxon>
        <taxon>Proteales</taxon>
        <taxon>Nelumbonaceae</taxon>
        <taxon>Nelumbo</taxon>
    </lineage>
</organism>
<protein>
    <submittedName>
        <fullName evidence="1">Uncharacterized protein</fullName>
    </submittedName>
</protein>
<sequence length="37" mass="4179">MNEPNSNDSISAHHFLVAVFISNKTWAKPYLLFSSLV</sequence>
<name>A0A822ZRZ2_NELNU</name>
<gene>
    <name evidence="1" type="ORF">HUJ06_004349</name>
</gene>
<dbReference type="AlphaFoldDB" id="A0A822ZRZ2"/>
<comment type="caution">
    <text evidence="1">The sequence shown here is derived from an EMBL/GenBank/DDBJ whole genome shotgun (WGS) entry which is preliminary data.</text>
</comment>
<reference evidence="1 2" key="1">
    <citation type="journal article" date="2020" name="Mol. Biol. Evol.">
        <title>Distinct Expression and Methylation Patterns for Genes with Different Fates following a Single Whole-Genome Duplication in Flowering Plants.</title>
        <authorList>
            <person name="Shi T."/>
            <person name="Rahmani R.S."/>
            <person name="Gugger P.F."/>
            <person name="Wang M."/>
            <person name="Li H."/>
            <person name="Zhang Y."/>
            <person name="Li Z."/>
            <person name="Wang Q."/>
            <person name="Van de Peer Y."/>
            <person name="Marchal K."/>
            <person name="Chen J."/>
        </authorList>
    </citation>
    <scope>NUCLEOTIDE SEQUENCE [LARGE SCALE GENOMIC DNA]</scope>
    <source>
        <tissue evidence="1">Leaf</tissue>
    </source>
</reference>
<accession>A0A822ZRZ2</accession>